<dbReference type="Proteomes" id="UP000193144">
    <property type="component" value="Unassembled WGS sequence"/>
</dbReference>
<name>A0A1Y1ZDR7_9PLEO</name>
<comment type="caution">
    <text evidence="2">The sequence shown here is derived from an EMBL/GenBank/DDBJ whole genome shotgun (WGS) entry which is preliminary data.</text>
</comment>
<sequence length="546" mass="59847">MASPSDSKSTKKPRTGRKRLPPLPPGPQFQFVVAQHPDEFKADDTLRNVRSHVMYKHRGDQKGGSARDRSKSRELEARSRAGTRTPSPLPSSSNSVFGDNSLMPTPRRHSLVWDGDFYKYMMRSSQTAPIRNLAARIITAATSTPMPACTLPPTSAGGEYMFPGAVSFGEESLEDLKTLYLQSGNFCRETSWLQEVCSHHMSFLSHVSMACVYQDVNESLLEDSPLTVYAKTKVLQMIKVSLQGFATSVDDTTVICILHLLISECGGFDEDVFDVHLEGLFRIIQQKGGIHNLGMDGKLAAFMNNLILTFSILRGLPEPAMLHGYIPGFIKSDMLNRGPPVSPLYAPGGDLSSIFGHCSDANAELASYDDHMQQIYIRLLSRPSADDDVAPDYVYESCRLAALIYCSSIVQGLPFSESASAMHARGSAVEVGEAFAFHNPGATRLSALHSVLDYTDKSDDWGIMYGVYSWICLVGGAAAWPSTNMIYGEPNDLQTSAAWMRKCFALWAVKAGICVGFEQAAPATEAQRTMLQVQNLINLKRGIASQ</sequence>
<feature type="compositionally biased region" description="Polar residues" evidence="1">
    <location>
        <begin position="82"/>
        <end position="98"/>
    </location>
</feature>
<feature type="region of interest" description="Disordered" evidence="1">
    <location>
        <begin position="1"/>
        <end position="102"/>
    </location>
</feature>
<dbReference type="OrthoDB" id="415825at2759"/>
<dbReference type="EMBL" id="MCFA01000102">
    <property type="protein sequence ID" value="ORY08359.1"/>
    <property type="molecule type" value="Genomic_DNA"/>
</dbReference>
<dbReference type="PANTHER" id="PTHR37540">
    <property type="entry name" value="TRANSCRIPTION FACTOR (ACR-2), PUTATIVE-RELATED-RELATED"/>
    <property type="match status" value="1"/>
</dbReference>
<protein>
    <submittedName>
        <fullName evidence="2">Uncharacterized protein</fullName>
    </submittedName>
</protein>
<feature type="compositionally biased region" description="Basic and acidic residues" evidence="1">
    <location>
        <begin position="57"/>
        <end position="79"/>
    </location>
</feature>
<feature type="compositionally biased region" description="Basic and acidic residues" evidence="1">
    <location>
        <begin position="36"/>
        <end position="47"/>
    </location>
</feature>
<evidence type="ECO:0000313" key="2">
    <source>
        <dbReference type="EMBL" id="ORY08359.1"/>
    </source>
</evidence>
<evidence type="ECO:0000256" key="1">
    <source>
        <dbReference type="SAM" id="MobiDB-lite"/>
    </source>
</evidence>
<evidence type="ECO:0000313" key="3">
    <source>
        <dbReference type="Proteomes" id="UP000193144"/>
    </source>
</evidence>
<keyword evidence="3" id="KW-1185">Reference proteome</keyword>
<gene>
    <name evidence="2" type="ORF">BCR34DRAFT_626257</name>
</gene>
<dbReference type="PANTHER" id="PTHR37540:SF5">
    <property type="entry name" value="TRANSCRIPTION FACTOR DOMAIN-CONTAINING PROTEIN"/>
    <property type="match status" value="1"/>
</dbReference>
<dbReference type="STRING" id="1231657.A0A1Y1ZDR7"/>
<proteinExistence type="predicted"/>
<dbReference type="AlphaFoldDB" id="A0A1Y1ZDR7"/>
<reference evidence="2 3" key="1">
    <citation type="submission" date="2016-07" db="EMBL/GenBank/DDBJ databases">
        <title>Pervasive Adenine N6-methylation of Active Genes in Fungi.</title>
        <authorList>
            <consortium name="DOE Joint Genome Institute"/>
            <person name="Mondo S.J."/>
            <person name="Dannebaum R.O."/>
            <person name="Kuo R.C."/>
            <person name="Labutti K."/>
            <person name="Haridas S."/>
            <person name="Kuo A."/>
            <person name="Salamov A."/>
            <person name="Ahrendt S.R."/>
            <person name="Lipzen A."/>
            <person name="Sullivan W."/>
            <person name="Andreopoulos W.B."/>
            <person name="Clum A."/>
            <person name="Lindquist E."/>
            <person name="Daum C."/>
            <person name="Ramamoorthy G.K."/>
            <person name="Gryganskyi A."/>
            <person name="Culley D."/>
            <person name="Magnuson J.K."/>
            <person name="James T.Y."/>
            <person name="O'Malley M.A."/>
            <person name="Stajich J.E."/>
            <person name="Spatafora J.W."/>
            <person name="Visel A."/>
            <person name="Grigoriev I.V."/>
        </authorList>
    </citation>
    <scope>NUCLEOTIDE SEQUENCE [LARGE SCALE GENOMIC DNA]</scope>
    <source>
        <strain evidence="2 3">CBS 115471</strain>
    </source>
</reference>
<accession>A0A1Y1ZDR7</accession>
<feature type="compositionally biased region" description="Basic residues" evidence="1">
    <location>
        <begin position="10"/>
        <end position="20"/>
    </location>
</feature>
<organism evidence="2 3">
    <name type="scientific">Clohesyomyces aquaticus</name>
    <dbReference type="NCBI Taxonomy" id="1231657"/>
    <lineage>
        <taxon>Eukaryota</taxon>
        <taxon>Fungi</taxon>
        <taxon>Dikarya</taxon>
        <taxon>Ascomycota</taxon>
        <taxon>Pezizomycotina</taxon>
        <taxon>Dothideomycetes</taxon>
        <taxon>Pleosporomycetidae</taxon>
        <taxon>Pleosporales</taxon>
        <taxon>Lindgomycetaceae</taxon>
        <taxon>Clohesyomyces</taxon>
    </lineage>
</organism>